<organism evidence="2 3">
    <name type="scientific">Blyttiomyces helicus</name>
    <dbReference type="NCBI Taxonomy" id="388810"/>
    <lineage>
        <taxon>Eukaryota</taxon>
        <taxon>Fungi</taxon>
        <taxon>Fungi incertae sedis</taxon>
        <taxon>Chytridiomycota</taxon>
        <taxon>Chytridiomycota incertae sedis</taxon>
        <taxon>Chytridiomycetes</taxon>
        <taxon>Chytridiomycetes incertae sedis</taxon>
        <taxon>Blyttiomyces</taxon>
    </lineage>
</organism>
<accession>A0A4P9W9F2</accession>
<reference evidence="3" key="1">
    <citation type="journal article" date="2018" name="Nat. Microbiol.">
        <title>Leveraging single-cell genomics to expand the fungal tree of life.</title>
        <authorList>
            <person name="Ahrendt S.R."/>
            <person name="Quandt C.A."/>
            <person name="Ciobanu D."/>
            <person name="Clum A."/>
            <person name="Salamov A."/>
            <person name="Andreopoulos B."/>
            <person name="Cheng J.F."/>
            <person name="Woyke T."/>
            <person name="Pelin A."/>
            <person name="Henrissat B."/>
            <person name="Reynolds N.K."/>
            <person name="Benny G.L."/>
            <person name="Smith M.E."/>
            <person name="James T.Y."/>
            <person name="Grigoriev I.V."/>
        </authorList>
    </citation>
    <scope>NUCLEOTIDE SEQUENCE [LARGE SCALE GENOMIC DNA]</scope>
</reference>
<gene>
    <name evidence="2" type="ORF">BDK51DRAFT_33183</name>
</gene>
<name>A0A4P9W9F2_9FUNG</name>
<evidence type="ECO:0000256" key="1">
    <source>
        <dbReference type="SAM" id="MobiDB-lite"/>
    </source>
</evidence>
<dbReference type="AlphaFoldDB" id="A0A4P9W9F2"/>
<evidence type="ECO:0000313" key="3">
    <source>
        <dbReference type="Proteomes" id="UP000269721"/>
    </source>
</evidence>
<feature type="region of interest" description="Disordered" evidence="1">
    <location>
        <begin position="139"/>
        <end position="172"/>
    </location>
</feature>
<dbReference type="EMBL" id="KZ997872">
    <property type="protein sequence ID" value="RKO86836.1"/>
    <property type="molecule type" value="Genomic_DNA"/>
</dbReference>
<proteinExistence type="predicted"/>
<protein>
    <submittedName>
        <fullName evidence="2">Uncharacterized protein</fullName>
    </submittedName>
</protein>
<dbReference type="Proteomes" id="UP000269721">
    <property type="component" value="Unassembled WGS sequence"/>
</dbReference>
<evidence type="ECO:0000313" key="2">
    <source>
        <dbReference type="EMBL" id="RKO86836.1"/>
    </source>
</evidence>
<keyword evidence="3" id="KW-1185">Reference proteome</keyword>
<sequence>MEKGGASEVGKESGIWSDECGPVRGIVIHEEILSTNPRPGKVGIIGWDGSAITKDRRRVTPIVKLATSSNPEGGAAVLRIWIKEDGISISFGVSKRTRLSVGKELMGTLRAWTEHGLPSIGGYRRDDCEGAISPKHTSIEALKDGLTNSKRGRKGASSSPGSGPPSRPWKLRCFGWERGASSPKINQNDLRSPS</sequence>